<evidence type="ECO:0000313" key="3">
    <source>
        <dbReference type="Proteomes" id="UP000241421"/>
    </source>
</evidence>
<name>A0A2U2I6W5_9BURK</name>
<gene>
    <name evidence="2" type="ORF">C7C56_002085</name>
</gene>
<evidence type="ECO:0008006" key="4">
    <source>
        <dbReference type="Google" id="ProtNLM"/>
    </source>
</evidence>
<proteinExistence type="predicted"/>
<feature type="signal peptide" evidence="1">
    <location>
        <begin position="1"/>
        <end position="24"/>
    </location>
</feature>
<accession>A0A2U2I6W5</accession>
<sequence>MRRTLPFFAAAILLQLAGCTLMQSKDDPARNKQTVSLVNSLEWTNPVSGKPDGARTAWPLGDLGKHTEHFPLGQVKQCDATGAICRWGVLSAHRNIQKLRFVPGGVALDVRVVVDVDRHQEMRREGANTAMTLPSDVSALRSSKALTQSLLLEYGKVHNIDFDFGIRYRVCVQRLDAARNYVEQCPIAHI</sequence>
<protein>
    <recommendedName>
        <fullName evidence="4">Lipoprotein</fullName>
    </recommendedName>
</protein>
<reference evidence="2 3" key="1">
    <citation type="submission" date="2018-04" db="EMBL/GenBank/DDBJ databases">
        <title>Massilia violaceinigra sp. nov., a novel purple-pigmented bacterium isolated from Tianshan glacier, Xinjiang, China.</title>
        <authorList>
            <person name="Wang H."/>
        </authorList>
    </citation>
    <scope>NUCLEOTIDE SEQUENCE [LARGE SCALE GENOMIC DNA]</scope>
    <source>
        <strain evidence="2 3">B448-2</strain>
    </source>
</reference>
<dbReference type="OrthoDB" id="8707155at2"/>
<keyword evidence="1" id="KW-0732">Signal</keyword>
<dbReference type="Proteomes" id="UP000241421">
    <property type="component" value="Unassembled WGS sequence"/>
</dbReference>
<organism evidence="2 3">
    <name type="scientific">Massilia glaciei</name>
    <dbReference type="NCBI Taxonomy" id="1524097"/>
    <lineage>
        <taxon>Bacteria</taxon>
        <taxon>Pseudomonadati</taxon>
        <taxon>Pseudomonadota</taxon>
        <taxon>Betaproteobacteria</taxon>
        <taxon>Burkholderiales</taxon>
        <taxon>Oxalobacteraceae</taxon>
        <taxon>Telluria group</taxon>
        <taxon>Massilia</taxon>
    </lineage>
</organism>
<feature type="chain" id="PRO_5015631106" description="Lipoprotein" evidence="1">
    <location>
        <begin position="25"/>
        <end position="190"/>
    </location>
</feature>
<keyword evidence="3" id="KW-1185">Reference proteome</keyword>
<comment type="caution">
    <text evidence="2">The sequence shown here is derived from an EMBL/GenBank/DDBJ whole genome shotgun (WGS) entry which is preliminary data.</text>
</comment>
<dbReference type="AlphaFoldDB" id="A0A2U2I6W5"/>
<dbReference type="EMBL" id="PXWF02000029">
    <property type="protein sequence ID" value="PWF55379.1"/>
    <property type="molecule type" value="Genomic_DNA"/>
</dbReference>
<evidence type="ECO:0000256" key="1">
    <source>
        <dbReference type="SAM" id="SignalP"/>
    </source>
</evidence>
<evidence type="ECO:0000313" key="2">
    <source>
        <dbReference type="EMBL" id="PWF55379.1"/>
    </source>
</evidence>